<dbReference type="GO" id="GO:0022857">
    <property type="term" value="F:transmembrane transporter activity"/>
    <property type="evidence" value="ECO:0007669"/>
    <property type="project" value="InterPro"/>
</dbReference>
<comment type="similarity">
    <text evidence="2">Belongs to the major facilitator superfamily. Vesicular transporter family.</text>
</comment>
<dbReference type="Pfam" id="PF07690">
    <property type="entry name" value="MFS_1"/>
    <property type="match status" value="1"/>
</dbReference>
<dbReference type="InterPro" id="IPR011701">
    <property type="entry name" value="MFS"/>
</dbReference>
<feature type="transmembrane region" description="Helical" evidence="8">
    <location>
        <begin position="108"/>
        <end position="129"/>
    </location>
</feature>
<comment type="caution">
    <text evidence="10">The sequence shown here is derived from an EMBL/GenBank/DDBJ whole genome shotgun (WGS) entry which is preliminary data.</text>
</comment>
<evidence type="ECO:0000256" key="2">
    <source>
        <dbReference type="ARBA" id="ARBA00006829"/>
    </source>
</evidence>
<feature type="domain" description="Major facilitator superfamily (MFS) profile" evidence="9">
    <location>
        <begin position="34"/>
        <end position="487"/>
    </location>
</feature>
<keyword evidence="6 8" id="KW-0472">Membrane</keyword>
<dbReference type="SUPFAM" id="SSF103473">
    <property type="entry name" value="MFS general substrate transporter"/>
    <property type="match status" value="1"/>
</dbReference>
<keyword evidence="5 8" id="KW-1133">Transmembrane helix</keyword>
<dbReference type="InterPro" id="IPR020846">
    <property type="entry name" value="MFS_dom"/>
</dbReference>
<organism evidence="10 11">
    <name type="scientific">Byssochlamys spectabilis</name>
    <name type="common">Paecilomyces variotii</name>
    <dbReference type="NCBI Taxonomy" id="264951"/>
    <lineage>
        <taxon>Eukaryota</taxon>
        <taxon>Fungi</taxon>
        <taxon>Dikarya</taxon>
        <taxon>Ascomycota</taxon>
        <taxon>Pezizomycotina</taxon>
        <taxon>Eurotiomycetes</taxon>
        <taxon>Eurotiomycetidae</taxon>
        <taxon>Eurotiales</taxon>
        <taxon>Thermoascaceae</taxon>
        <taxon>Paecilomyces</taxon>
    </lineage>
</organism>
<evidence type="ECO:0000256" key="5">
    <source>
        <dbReference type="ARBA" id="ARBA00022989"/>
    </source>
</evidence>
<dbReference type="PRINTS" id="PR01035">
    <property type="entry name" value="TCRTETA"/>
</dbReference>
<feature type="transmembrane region" description="Helical" evidence="8">
    <location>
        <begin position="466"/>
        <end position="487"/>
    </location>
</feature>
<keyword evidence="4 8" id="KW-0812">Transmembrane</keyword>
<dbReference type="GeneID" id="39600739"/>
<dbReference type="STRING" id="264951.A0A443HJN2"/>
<dbReference type="EMBL" id="RCNU01000014">
    <property type="protein sequence ID" value="RWQ92058.1"/>
    <property type="molecule type" value="Genomic_DNA"/>
</dbReference>
<feature type="transmembrane region" description="Helical" evidence="8">
    <location>
        <begin position="74"/>
        <end position="96"/>
    </location>
</feature>
<accession>A0A443HJN2</accession>
<evidence type="ECO:0000256" key="4">
    <source>
        <dbReference type="ARBA" id="ARBA00022692"/>
    </source>
</evidence>
<dbReference type="PANTHER" id="PTHR23506:SF23">
    <property type="entry name" value="GH10249P"/>
    <property type="match status" value="1"/>
</dbReference>
<reference evidence="10 11" key="1">
    <citation type="journal article" date="2018" name="Front. Microbiol.">
        <title>Genomic and genetic insights into a cosmopolitan fungus, Paecilomyces variotii (Eurotiales).</title>
        <authorList>
            <person name="Urquhart A.S."/>
            <person name="Mondo S.J."/>
            <person name="Makela M.R."/>
            <person name="Hane J.K."/>
            <person name="Wiebenga A."/>
            <person name="He G."/>
            <person name="Mihaltcheva S."/>
            <person name="Pangilinan J."/>
            <person name="Lipzen A."/>
            <person name="Barry K."/>
            <person name="de Vries R.P."/>
            <person name="Grigoriev I.V."/>
            <person name="Idnurm A."/>
        </authorList>
    </citation>
    <scope>NUCLEOTIDE SEQUENCE [LARGE SCALE GENOMIC DNA]</scope>
    <source>
        <strain evidence="10 11">CBS 101075</strain>
    </source>
</reference>
<dbReference type="InterPro" id="IPR001958">
    <property type="entry name" value="Tet-R_TetA/multi-R_MdtG-like"/>
</dbReference>
<evidence type="ECO:0000256" key="7">
    <source>
        <dbReference type="SAM" id="MobiDB-lite"/>
    </source>
</evidence>
<feature type="transmembrane region" description="Helical" evidence="8">
    <location>
        <begin position="33"/>
        <end position="54"/>
    </location>
</feature>
<dbReference type="CDD" id="cd17325">
    <property type="entry name" value="MFS_MdtG_SLC18_like"/>
    <property type="match status" value="1"/>
</dbReference>
<dbReference type="Proteomes" id="UP000283841">
    <property type="component" value="Unassembled WGS sequence"/>
</dbReference>
<feature type="transmembrane region" description="Helical" evidence="8">
    <location>
        <begin position="193"/>
        <end position="213"/>
    </location>
</feature>
<evidence type="ECO:0000256" key="1">
    <source>
        <dbReference type="ARBA" id="ARBA00004141"/>
    </source>
</evidence>
<evidence type="ECO:0000256" key="8">
    <source>
        <dbReference type="SAM" id="Phobius"/>
    </source>
</evidence>
<evidence type="ECO:0000259" key="9">
    <source>
        <dbReference type="PROSITE" id="PS50850"/>
    </source>
</evidence>
<proteinExistence type="inferred from homology"/>
<protein>
    <submittedName>
        <fullName evidence="10">MFS transporter</fullName>
    </submittedName>
</protein>
<evidence type="ECO:0000313" key="11">
    <source>
        <dbReference type="Proteomes" id="UP000283841"/>
    </source>
</evidence>
<feature type="transmembrane region" description="Helical" evidence="8">
    <location>
        <begin position="135"/>
        <end position="153"/>
    </location>
</feature>
<gene>
    <name evidence="10" type="ORF">C8Q69DRAFT_479677</name>
</gene>
<sequence>MKSALAQCLSVPRTGNEASKPPRFLKWRSSKTFIITVVTFAVFTDVFLYGVIIPVTPTALEQRVGLPPNERQRWTSILLALYGAALLAASPIFGYLADKMRSKQVPLIGGLIALGASTALLCVGTNMGLWIAGRIFQGISAAMVWTVGLALAADTVGVNGIGEAMGFMGMAFSAGTMVGPLIGGIVYQNAGYYAVFAVAFALIGVDILLRLIMIEKKDAQKWLDVPELPLSTTEETVQHTQTGEEICTEAPAAVSIPENTTDTANDEPTTPPPKKGTRLPPALTLLAERRMMVVLFGYLVVSILMTSFDSVLPLFVQATFGWEQTGQGLIFVPLLLPHFFDPVFGRIIDRYPTSGRYFAAAALFFSVPVYVLLRLVDHNSTRQKVLLCALLVLVGAGFAGSLCPLFAEVSYVIDAKERNSPDSFNGSSAISQGYGLFNGAFAAGSLIGPVWAGLIRNDYGWGTMAWTLGLLAGVAAIILFFLLGGWIGNRKKGQEEGVTAHA</sequence>
<name>A0A443HJN2_BYSSP</name>
<evidence type="ECO:0000256" key="6">
    <source>
        <dbReference type="ARBA" id="ARBA00023136"/>
    </source>
</evidence>
<dbReference type="RefSeq" id="XP_028481703.1">
    <property type="nucleotide sequence ID" value="XM_028631462.1"/>
</dbReference>
<feature type="transmembrane region" description="Helical" evidence="8">
    <location>
        <begin position="433"/>
        <end position="454"/>
    </location>
</feature>
<dbReference type="InterPro" id="IPR050930">
    <property type="entry name" value="MFS_Vesicular_Transporter"/>
</dbReference>
<dbReference type="VEuPathDB" id="FungiDB:C8Q69DRAFT_479677"/>
<keyword evidence="11" id="KW-1185">Reference proteome</keyword>
<dbReference type="InterPro" id="IPR036259">
    <property type="entry name" value="MFS_trans_sf"/>
</dbReference>
<feature type="compositionally biased region" description="Polar residues" evidence="7">
    <location>
        <begin position="257"/>
        <end position="268"/>
    </location>
</feature>
<feature type="transmembrane region" description="Helical" evidence="8">
    <location>
        <begin position="293"/>
        <end position="316"/>
    </location>
</feature>
<feature type="transmembrane region" description="Helical" evidence="8">
    <location>
        <begin position="385"/>
        <end position="413"/>
    </location>
</feature>
<evidence type="ECO:0000256" key="3">
    <source>
        <dbReference type="ARBA" id="ARBA00022448"/>
    </source>
</evidence>
<feature type="transmembrane region" description="Helical" evidence="8">
    <location>
        <begin position="165"/>
        <end position="187"/>
    </location>
</feature>
<dbReference type="PROSITE" id="PS50850">
    <property type="entry name" value="MFS"/>
    <property type="match status" value="1"/>
</dbReference>
<comment type="subcellular location">
    <subcellularLocation>
        <location evidence="1">Membrane</location>
        <topology evidence="1">Multi-pass membrane protein</topology>
    </subcellularLocation>
</comment>
<dbReference type="AlphaFoldDB" id="A0A443HJN2"/>
<keyword evidence="3" id="KW-0813">Transport</keyword>
<dbReference type="GO" id="GO:0016020">
    <property type="term" value="C:membrane"/>
    <property type="evidence" value="ECO:0007669"/>
    <property type="project" value="UniProtKB-SubCell"/>
</dbReference>
<dbReference type="Gene3D" id="1.20.1250.20">
    <property type="entry name" value="MFS general substrate transporter like domains"/>
    <property type="match status" value="2"/>
</dbReference>
<feature type="transmembrane region" description="Helical" evidence="8">
    <location>
        <begin position="355"/>
        <end position="373"/>
    </location>
</feature>
<evidence type="ECO:0000313" key="10">
    <source>
        <dbReference type="EMBL" id="RWQ92058.1"/>
    </source>
</evidence>
<feature type="region of interest" description="Disordered" evidence="7">
    <location>
        <begin position="257"/>
        <end position="279"/>
    </location>
</feature>
<dbReference type="PANTHER" id="PTHR23506">
    <property type="entry name" value="GH10249P"/>
    <property type="match status" value="1"/>
</dbReference>